<name>A0A8S8ZY08_SORMA</name>
<evidence type="ECO:0000256" key="1">
    <source>
        <dbReference type="PROSITE-ProRule" id="PRU01363"/>
    </source>
</evidence>
<evidence type="ECO:0000259" key="2">
    <source>
        <dbReference type="PROSITE" id="PS52019"/>
    </source>
</evidence>
<sequence length="204" mass="22879">MLFVGSLAVVQEGVSSAPSMARRRPTSSSAWQATVPKQPEFPSVAEFHRQRDNEWLSGHSPQGQTVFPGAGYVVMAMEAAISVASSSDKEIQLLEVLDLEINKAVTFHDDDRMVELSLSLSCDSSQTTDTYATYKFVINSCLAREDKIVELGFRYRDRHLWTRIVGHSSGSSRRLPSPEQCQHRPILQHALGTWIRLHKGVPWR</sequence>
<dbReference type="EMBL" id="NMPR01000042">
    <property type="protein sequence ID" value="KAA8633125.1"/>
    <property type="molecule type" value="Genomic_DNA"/>
</dbReference>
<dbReference type="Gene3D" id="3.10.129.110">
    <property type="entry name" value="Polyketide synthase dehydratase"/>
    <property type="match status" value="1"/>
</dbReference>
<dbReference type="InterPro" id="IPR049900">
    <property type="entry name" value="PKS_mFAS_DH"/>
</dbReference>
<dbReference type="PROSITE" id="PS52019">
    <property type="entry name" value="PKS_MFAS_DH"/>
    <property type="match status" value="1"/>
</dbReference>
<feature type="domain" description="PKS/mFAS DH" evidence="2">
    <location>
        <begin position="17"/>
        <end position="204"/>
    </location>
</feature>
<accession>A0A8S8ZY08</accession>
<dbReference type="AlphaFoldDB" id="A0A8S8ZY08"/>
<organism evidence="3 4">
    <name type="scientific">Sordaria macrospora</name>
    <dbReference type="NCBI Taxonomy" id="5147"/>
    <lineage>
        <taxon>Eukaryota</taxon>
        <taxon>Fungi</taxon>
        <taxon>Dikarya</taxon>
        <taxon>Ascomycota</taxon>
        <taxon>Pezizomycotina</taxon>
        <taxon>Sordariomycetes</taxon>
        <taxon>Sordariomycetidae</taxon>
        <taxon>Sordariales</taxon>
        <taxon>Sordariaceae</taxon>
        <taxon>Sordaria</taxon>
    </lineage>
</organism>
<evidence type="ECO:0000313" key="3">
    <source>
        <dbReference type="EMBL" id="KAA8633125.1"/>
    </source>
</evidence>
<comment type="caution">
    <text evidence="3">The sequence shown here is derived from an EMBL/GenBank/DDBJ whole genome shotgun (WGS) entry which is preliminary data.</text>
</comment>
<dbReference type="Pfam" id="PF21089">
    <property type="entry name" value="PKS_DH_N"/>
    <property type="match status" value="1"/>
</dbReference>
<dbReference type="InterPro" id="IPR049552">
    <property type="entry name" value="PKS_DH_N"/>
</dbReference>
<feature type="region of interest" description="C-terminal hotdog fold" evidence="1">
    <location>
        <begin position="182"/>
        <end position="204"/>
    </location>
</feature>
<protein>
    <recommendedName>
        <fullName evidence="2">PKS/mFAS DH domain-containing protein</fullName>
    </recommendedName>
</protein>
<feature type="region of interest" description="N-terminal hotdog fold" evidence="1">
    <location>
        <begin position="17"/>
        <end position="171"/>
    </location>
</feature>
<comment type="caution">
    <text evidence="1">Lacks conserved residue(s) required for the propagation of feature annotation.</text>
</comment>
<reference evidence="3 4" key="1">
    <citation type="submission" date="2017-07" db="EMBL/GenBank/DDBJ databases">
        <title>Genome sequence of the Sordaria macrospora wild type strain R19027.</title>
        <authorList>
            <person name="Nowrousian M."/>
            <person name="Teichert I."/>
            <person name="Kueck U."/>
        </authorList>
    </citation>
    <scope>NUCLEOTIDE SEQUENCE [LARGE SCALE GENOMIC DNA]</scope>
    <source>
        <strain evidence="3 4">R19027</strain>
        <tissue evidence="3">Mycelium</tissue>
    </source>
</reference>
<gene>
    <name evidence="3" type="ORF">SMACR_01198</name>
</gene>
<dbReference type="Proteomes" id="UP000433876">
    <property type="component" value="Unassembled WGS sequence"/>
</dbReference>
<evidence type="ECO:0000313" key="4">
    <source>
        <dbReference type="Proteomes" id="UP000433876"/>
    </source>
</evidence>
<proteinExistence type="predicted"/>
<dbReference type="InterPro" id="IPR042104">
    <property type="entry name" value="PKS_dehydratase_sf"/>
</dbReference>